<dbReference type="PANTHER" id="PTHR45586">
    <property type="entry name" value="TPR REPEAT-CONTAINING PROTEIN PA4667"/>
    <property type="match status" value="1"/>
</dbReference>
<name>A0A1G7QST4_9GAMM</name>
<dbReference type="STRING" id="284577.SAMN05216571_103433"/>
<comment type="function">
    <text evidence="4">Modulates cellular lipopolysaccharide (LPS) levels by regulating LpxC, which is involved in lipid A biosynthesis. May act by modulating the proteolytic activity of FtsH towards LpxC. May also coordinate assembly of proteins involved in LPS synthesis at the plasma membrane.</text>
</comment>
<dbReference type="Proteomes" id="UP000198641">
    <property type="component" value="Unassembled WGS sequence"/>
</dbReference>
<dbReference type="GO" id="GO:0005506">
    <property type="term" value="F:iron ion binding"/>
    <property type="evidence" value="ECO:0007669"/>
    <property type="project" value="UniProtKB-UniRule"/>
</dbReference>
<dbReference type="Pfam" id="PF18073">
    <property type="entry name" value="Zn_ribbon_LapB"/>
    <property type="match status" value="1"/>
</dbReference>
<dbReference type="EMBL" id="FNCI01000003">
    <property type="protein sequence ID" value="SDG01575.1"/>
    <property type="molecule type" value="Genomic_DNA"/>
</dbReference>
<organism evidence="6 7">
    <name type="scientific">Onishia taeanensis</name>
    <dbReference type="NCBI Taxonomy" id="284577"/>
    <lineage>
        <taxon>Bacteria</taxon>
        <taxon>Pseudomonadati</taxon>
        <taxon>Pseudomonadota</taxon>
        <taxon>Gammaproteobacteria</taxon>
        <taxon>Oceanospirillales</taxon>
        <taxon>Halomonadaceae</taxon>
        <taxon>Onishia</taxon>
    </lineage>
</organism>
<keyword evidence="2 4" id="KW-0677">Repeat</keyword>
<dbReference type="InterPro" id="IPR019734">
    <property type="entry name" value="TPR_rpt"/>
</dbReference>
<dbReference type="Gene3D" id="1.25.40.10">
    <property type="entry name" value="Tetratricopeptide repeat domain"/>
    <property type="match status" value="2"/>
</dbReference>
<feature type="topological domain" description="Cytoplasmic" evidence="4">
    <location>
        <begin position="22"/>
        <end position="393"/>
    </location>
</feature>
<proteinExistence type="inferred from homology"/>
<evidence type="ECO:0000313" key="7">
    <source>
        <dbReference type="Proteomes" id="UP000198641"/>
    </source>
</evidence>
<protein>
    <recommendedName>
        <fullName evidence="4">Lipopolysaccharide assembly protein B</fullName>
    </recommendedName>
</protein>
<dbReference type="PANTHER" id="PTHR45586:SF1">
    <property type="entry name" value="LIPOPOLYSACCHARIDE ASSEMBLY PROTEIN B"/>
    <property type="match status" value="1"/>
</dbReference>
<dbReference type="Pfam" id="PF13176">
    <property type="entry name" value="TPR_7"/>
    <property type="match status" value="1"/>
</dbReference>
<keyword evidence="4" id="KW-1003">Cell membrane</keyword>
<keyword evidence="7" id="KW-1185">Reference proteome</keyword>
<dbReference type="GO" id="GO:0008653">
    <property type="term" value="P:lipopolysaccharide metabolic process"/>
    <property type="evidence" value="ECO:0007669"/>
    <property type="project" value="InterPro"/>
</dbReference>
<gene>
    <name evidence="4" type="primary">lapB</name>
    <name evidence="6" type="ORF">SAMN05216571_103433</name>
</gene>
<keyword evidence="4" id="KW-0472">Membrane</keyword>
<evidence type="ECO:0000259" key="5">
    <source>
        <dbReference type="Pfam" id="PF18073"/>
    </source>
</evidence>
<sequence length="393" mass="44321">MHDLLLLALLLAAVAIGWWLGRRDRQSTADQPGQHTLSRDYFVGLNYLLNEQPDRAIETFVAALEVNSDTIETHIALGNLFRSRGETDRAVKIHQNLLARPALTPAQGSLVQIELSRDFLNLGLLDRAEKLLENLINNGGDESQRQQAKLLLVDLLEREKEWQAALDVAQPSLIRQYDNIQRAAAHWLCELAERDLESASPSLARKKLRQALSIDGHCVRATLLLARMEHDTGHYKAELKLLKRVPDQDAGSAALILEPLRDAYRLLNDEQGLEKALQKLNEKVPMTSTVIMLAECVQRRAGHQEAAELIQTQMERAPSLRGLDYLLQLFQKDAAADEQRTLAILHHHSRALLDARPRFRCGQCGFSGTELHWQCPSCRQWGTTRPMTGRKSD</sequence>
<feature type="binding site" evidence="4">
    <location>
        <position position="378"/>
    </location>
    <ligand>
        <name>Fe cation</name>
        <dbReference type="ChEBI" id="CHEBI:24875"/>
    </ligand>
</feature>
<dbReference type="HAMAP" id="MF_00994">
    <property type="entry name" value="LPS_assembly_LapB"/>
    <property type="match status" value="1"/>
</dbReference>
<keyword evidence="4" id="KW-0997">Cell inner membrane</keyword>
<evidence type="ECO:0000256" key="3">
    <source>
        <dbReference type="ARBA" id="ARBA00022803"/>
    </source>
</evidence>
<comment type="subcellular location">
    <subcellularLocation>
        <location evidence="4">Cell inner membrane</location>
        <topology evidence="4">Single-pass membrane protein</topology>
        <orientation evidence="4">Cytoplasmic side</orientation>
    </subcellularLocation>
</comment>
<dbReference type="GO" id="GO:0009898">
    <property type="term" value="C:cytoplasmic side of plasma membrane"/>
    <property type="evidence" value="ECO:0007669"/>
    <property type="project" value="UniProtKB-UniRule"/>
</dbReference>
<dbReference type="InterPro" id="IPR051012">
    <property type="entry name" value="CellSynth/LPSAsmb/PSIAsmb"/>
</dbReference>
<accession>A0A1G7QST4</accession>
<evidence type="ECO:0000313" key="6">
    <source>
        <dbReference type="EMBL" id="SDG01575.1"/>
    </source>
</evidence>
<feature type="domain" description="LapB rubredoxin metal binding" evidence="5">
    <location>
        <begin position="359"/>
        <end position="384"/>
    </location>
</feature>
<dbReference type="InterPro" id="IPR011990">
    <property type="entry name" value="TPR-like_helical_dom_sf"/>
</dbReference>
<dbReference type="NCBIfam" id="NF008757">
    <property type="entry name" value="PRK11788.1-5"/>
    <property type="match status" value="1"/>
</dbReference>
<feature type="binding site" evidence="4">
    <location>
        <position position="364"/>
    </location>
    <ligand>
        <name>Fe cation</name>
        <dbReference type="ChEBI" id="CHEBI:24875"/>
    </ligand>
</feature>
<keyword evidence="4" id="KW-0812">Transmembrane</keyword>
<evidence type="ECO:0000256" key="1">
    <source>
        <dbReference type="ARBA" id="ARBA00022723"/>
    </source>
</evidence>
<evidence type="ECO:0000256" key="4">
    <source>
        <dbReference type="HAMAP-Rule" id="MF_00994"/>
    </source>
</evidence>
<keyword evidence="3 4" id="KW-0802">TPR repeat</keyword>
<dbReference type="RefSeq" id="WP_092524407.1">
    <property type="nucleotide sequence ID" value="NZ_FNCI01000003.1"/>
</dbReference>
<feature type="binding site" evidence="4">
    <location>
        <position position="375"/>
    </location>
    <ligand>
        <name>Fe cation</name>
        <dbReference type="ChEBI" id="CHEBI:24875"/>
    </ligand>
</feature>
<dbReference type="GO" id="GO:0046890">
    <property type="term" value="P:regulation of lipid biosynthetic process"/>
    <property type="evidence" value="ECO:0007669"/>
    <property type="project" value="UniProtKB-UniRule"/>
</dbReference>
<comment type="similarity">
    <text evidence="4">Belongs to the LapB family.</text>
</comment>
<keyword evidence="1 4" id="KW-0479">Metal-binding</keyword>
<dbReference type="OrthoDB" id="507476at2"/>
<dbReference type="InterPro" id="IPR041166">
    <property type="entry name" value="Rubredoxin_2"/>
</dbReference>
<evidence type="ECO:0000256" key="2">
    <source>
        <dbReference type="ARBA" id="ARBA00022737"/>
    </source>
</evidence>
<reference evidence="6 7" key="1">
    <citation type="submission" date="2016-10" db="EMBL/GenBank/DDBJ databases">
        <authorList>
            <person name="de Groot N.N."/>
        </authorList>
    </citation>
    <scope>NUCLEOTIDE SEQUENCE [LARGE SCALE GENOMIC DNA]</scope>
    <source>
        <strain evidence="6 7">BH539</strain>
    </source>
</reference>
<dbReference type="SUPFAM" id="SSF48452">
    <property type="entry name" value="TPR-like"/>
    <property type="match status" value="1"/>
</dbReference>
<feature type="binding site" evidence="4">
    <location>
        <position position="361"/>
    </location>
    <ligand>
        <name>Fe cation</name>
        <dbReference type="ChEBI" id="CHEBI:24875"/>
    </ligand>
</feature>
<dbReference type="InterPro" id="IPR030865">
    <property type="entry name" value="LapB"/>
</dbReference>
<dbReference type="AlphaFoldDB" id="A0A1G7QST4"/>
<keyword evidence="4" id="KW-1133">Transmembrane helix</keyword>
<keyword evidence="4" id="KW-0408">Iron</keyword>
<dbReference type="Pfam" id="PF13432">
    <property type="entry name" value="TPR_16"/>
    <property type="match status" value="2"/>
</dbReference>